<dbReference type="GeneID" id="25286990"/>
<evidence type="ECO:0000259" key="2">
    <source>
        <dbReference type="Pfam" id="PF25080"/>
    </source>
</evidence>
<feature type="compositionally biased region" description="Pro residues" evidence="1">
    <location>
        <begin position="78"/>
        <end position="88"/>
    </location>
</feature>
<dbReference type="VEuPathDB" id="FungiDB:A1O9_12095"/>
<feature type="region of interest" description="Disordered" evidence="1">
    <location>
        <begin position="181"/>
        <end position="224"/>
    </location>
</feature>
<dbReference type="HOGENOM" id="CLU_029950_0_0_1"/>
<feature type="region of interest" description="Disordered" evidence="1">
    <location>
        <begin position="74"/>
        <end position="99"/>
    </location>
</feature>
<evidence type="ECO:0000313" key="3">
    <source>
        <dbReference type="EMBL" id="KEF51758.1"/>
    </source>
</evidence>
<feature type="region of interest" description="Disordered" evidence="1">
    <location>
        <begin position="266"/>
        <end position="285"/>
    </location>
</feature>
<feature type="compositionally biased region" description="Pro residues" evidence="1">
    <location>
        <begin position="340"/>
        <end position="355"/>
    </location>
</feature>
<accession>A0A072NXM9</accession>
<dbReference type="Proteomes" id="UP000027920">
    <property type="component" value="Unassembled WGS sequence"/>
</dbReference>
<evidence type="ECO:0000313" key="4">
    <source>
        <dbReference type="Proteomes" id="UP000027920"/>
    </source>
</evidence>
<dbReference type="AlphaFoldDB" id="A0A072NXM9"/>
<protein>
    <recommendedName>
        <fullName evidence="2">RING zinc finger-like domain-containing protein</fullName>
    </recommendedName>
</protein>
<dbReference type="InterPro" id="IPR056929">
    <property type="entry name" value="Znf_RING-like"/>
</dbReference>
<organism evidence="3 4">
    <name type="scientific">Exophiala aquamarina CBS 119918</name>
    <dbReference type="NCBI Taxonomy" id="1182545"/>
    <lineage>
        <taxon>Eukaryota</taxon>
        <taxon>Fungi</taxon>
        <taxon>Dikarya</taxon>
        <taxon>Ascomycota</taxon>
        <taxon>Pezizomycotina</taxon>
        <taxon>Eurotiomycetes</taxon>
        <taxon>Chaetothyriomycetidae</taxon>
        <taxon>Chaetothyriales</taxon>
        <taxon>Herpotrichiellaceae</taxon>
        <taxon>Exophiala</taxon>
    </lineage>
</organism>
<feature type="compositionally biased region" description="Polar residues" evidence="1">
    <location>
        <begin position="181"/>
        <end position="190"/>
    </location>
</feature>
<feature type="compositionally biased region" description="Polar residues" evidence="1">
    <location>
        <begin position="368"/>
        <end position="387"/>
    </location>
</feature>
<dbReference type="Pfam" id="PF25080">
    <property type="entry name" value="zf_RING-like"/>
    <property type="match status" value="1"/>
</dbReference>
<reference evidence="3 4" key="1">
    <citation type="submission" date="2013-03" db="EMBL/GenBank/DDBJ databases">
        <title>The Genome Sequence of Exophiala aquamarina CBS 119918.</title>
        <authorList>
            <consortium name="The Broad Institute Genomics Platform"/>
            <person name="Cuomo C."/>
            <person name="de Hoog S."/>
            <person name="Gorbushina A."/>
            <person name="Walker B."/>
            <person name="Young S.K."/>
            <person name="Zeng Q."/>
            <person name="Gargeya S."/>
            <person name="Fitzgerald M."/>
            <person name="Haas B."/>
            <person name="Abouelleil A."/>
            <person name="Allen A.W."/>
            <person name="Alvarado L."/>
            <person name="Arachchi H.M."/>
            <person name="Berlin A.M."/>
            <person name="Chapman S.B."/>
            <person name="Gainer-Dewar J."/>
            <person name="Goldberg J."/>
            <person name="Griggs A."/>
            <person name="Gujja S."/>
            <person name="Hansen M."/>
            <person name="Howarth C."/>
            <person name="Imamovic A."/>
            <person name="Ireland A."/>
            <person name="Larimer J."/>
            <person name="McCowan C."/>
            <person name="Murphy C."/>
            <person name="Pearson M."/>
            <person name="Poon T.W."/>
            <person name="Priest M."/>
            <person name="Roberts A."/>
            <person name="Saif S."/>
            <person name="Shea T."/>
            <person name="Sisk P."/>
            <person name="Sykes S."/>
            <person name="Wortman J."/>
            <person name="Nusbaum C."/>
            <person name="Birren B."/>
        </authorList>
    </citation>
    <scope>NUCLEOTIDE SEQUENCE [LARGE SCALE GENOMIC DNA]</scope>
    <source>
        <strain evidence="3 4">CBS 119918</strain>
    </source>
</reference>
<feature type="region of interest" description="Disordered" evidence="1">
    <location>
        <begin position="300"/>
        <end position="403"/>
    </location>
</feature>
<gene>
    <name evidence="3" type="ORF">A1O9_12095</name>
</gene>
<dbReference type="RefSeq" id="XP_013254348.1">
    <property type="nucleotide sequence ID" value="XM_013398894.1"/>
</dbReference>
<dbReference type="OrthoDB" id="5405791at2759"/>
<keyword evidence="4" id="KW-1185">Reference proteome</keyword>
<proteinExistence type="predicted"/>
<sequence length="483" mass="52605">MPPKPALTSSFLVSTDAENEVVCPLTNQDGSQCRKRCIGEKRYRSMQEHIRRAHPDYYIPKLPATEESFQLMISTPPSQRPQPPPGATPPARKSDASDHARYPAIAGNAGQSGGLPAQPPTANAAVALAQLHNWDSDFDVFPDPEYKRDSGIELPSLRAAFHEDTLPPFQPSRTRELLPSILQSPSSRYSSLPPIQRREKLQRPRKPSMGQNARKGKHERGKSREFSAKDFTRRLSVEGRKAMSAEPPTAAWVQGKRWEDLIEAATSATEADDDRDLTPVTAGHPTTRRLSAADSIVASGGANKRSSLPPGFRPLGSYLGQHHSHGHGQYNASPLQRALTPPPPDHMGPNDPEPFPSVESMDSGGSGQNFHISGSGLPTSASSNDNTSPLQHHSHPYQHSQSSSFGSKSEVLEIYCASCGRPWLLRNAFACTECICGVCSDCVGQIISSPVVTGQPGFAPMRRGCPRCGVMGGKWKRFQLDFR</sequence>
<comment type="caution">
    <text evidence="3">The sequence shown here is derived from an EMBL/GenBank/DDBJ whole genome shotgun (WGS) entry which is preliminary data.</text>
</comment>
<name>A0A072NXM9_9EURO</name>
<feature type="domain" description="RING zinc finger-like" evidence="2">
    <location>
        <begin position="414"/>
        <end position="468"/>
    </location>
</feature>
<evidence type="ECO:0000256" key="1">
    <source>
        <dbReference type="SAM" id="MobiDB-lite"/>
    </source>
</evidence>
<dbReference type="EMBL" id="AMGV01000021">
    <property type="protein sequence ID" value="KEF51758.1"/>
    <property type="molecule type" value="Genomic_DNA"/>
</dbReference>
<dbReference type="STRING" id="1182545.A0A072NXM9"/>